<feature type="compositionally biased region" description="Basic and acidic residues" evidence="2">
    <location>
        <begin position="340"/>
        <end position="350"/>
    </location>
</feature>
<keyword evidence="4" id="KW-1185">Reference proteome</keyword>
<gene>
    <name evidence="3" type="ORF">OHK93_002015</name>
</gene>
<name>A0AA43QQM3_9LECA</name>
<feature type="region of interest" description="Disordered" evidence="2">
    <location>
        <begin position="388"/>
        <end position="424"/>
    </location>
</feature>
<dbReference type="InterPro" id="IPR019734">
    <property type="entry name" value="TPR_rpt"/>
</dbReference>
<dbReference type="Gene3D" id="1.25.40.10">
    <property type="entry name" value="Tetratricopeptide repeat domain"/>
    <property type="match status" value="1"/>
</dbReference>
<dbReference type="EMBL" id="JAPUFD010000012">
    <property type="protein sequence ID" value="MDI1490810.1"/>
    <property type="molecule type" value="Genomic_DNA"/>
</dbReference>
<dbReference type="AlphaFoldDB" id="A0AA43QQM3"/>
<evidence type="ECO:0000313" key="3">
    <source>
        <dbReference type="EMBL" id="MDI1490810.1"/>
    </source>
</evidence>
<comment type="caution">
    <text evidence="3">The sequence shown here is derived from an EMBL/GenBank/DDBJ whole genome shotgun (WGS) entry which is preliminary data.</text>
</comment>
<evidence type="ECO:0000256" key="1">
    <source>
        <dbReference type="PROSITE-ProRule" id="PRU00339"/>
    </source>
</evidence>
<dbReference type="Pfam" id="PF13374">
    <property type="entry name" value="TPR_10"/>
    <property type="match status" value="1"/>
</dbReference>
<dbReference type="CDD" id="cd24142">
    <property type="entry name" value="ACL4-like"/>
    <property type="match status" value="1"/>
</dbReference>
<feature type="region of interest" description="Disordered" evidence="2">
    <location>
        <begin position="1"/>
        <end position="21"/>
    </location>
</feature>
<evidence type="ECO:0000313" key="4">
    <source>
        <dbReference type="Proteomes" id="UP001161017"/>
    </source>
</evidence>
<reference evidence="3" key="1">
    <citation type="journal article" date="2023" name="Genome Biol. Evol.">
        <title>First Whole Genome Sequence and Flow Cytometry Genome Size Data for the Lichen-Forming Fungus Ramalina farinacea (Ascomycota).</title>
        <authorList>
            <person name="Llewellyn T."/>
            <person name="Mian S."/>
            <person name="Hill R."/>
            <person name="Leitch I.J."/>
            <person name="Gaya E."/>
        </authorList>
    </citation>
    <scope>NUCLEOTIDE SEQUENCE</scope>
    <source>
        <strain evidence="3">LIQ254RAFAR</strain>
    </source>
</reference>
<accession>A0AA43QQM3</accession>
<dbReference type="PROSITE" id="PS50005">
    <property type="entry name" value="TPR"/>
    <property type="match status" value="1"/>
</dbReference>
<sequence>MGKHSARGAREDGGGGTRGGGAGVATASGLITLSTSLVSRGEIEGAERAATKAVRILDVPIVGGGVEAQTLLLTAVNLLGEICVGKGDITAAVGWFEKAVALDPDGEIPEIGGGGAEKFLWLAQLSEEGGRESVGWYEKGVEVLRRGIGGGGEMEMDDDGGSREAGGLQEKRKKLASALCGIIEVYMTDLSWEDDAEQVCERCITEALIVAPSVPEPLQTLASIRISQGRLDEARKALRDSMALWKNAFEDDDDEEDGQTSSPTPTAEESKGAIVPDFPTRISLARLLMEVGLAEDAVEVVERLVGEDDHSVEAWYLGGWGLYLLGTTESEKGAPGVPNGHDRVEQEKQRKAQMSSREWLRQSLKLYDILEYEDDRLKEHASELIEELDKILGEGEDGDKDDEGDEWESDGSNEADEDDDMKDV</sequence>
<dbReference type="SUPFAM" id="SSF48452">
    <property type="entry name" value="TPR-like"/>
    <property type="match status" value="1"/>
</dbReference>
<evidence type="ECO:0008006" key="5">
    <source>
        <dbReference type="Google" id="ProtNLM"/>
    </source>
</evidence>
<organism evidence="3 4">
    <name type="scientific">Ramalina farinacea</name>
    <dbReference type="NCBI Taxonomy" id="258253"/>
    <lineage>
        <taxon>Eukaryota</taxon>
        <taxon>Fungi</taxon>
        <taxon>Dikarya</taxon>
        <taxon>Ascomycota</taxon>
        <taxon>Pezizomycotina</taxon>
        <taxon>Lecanoromycetes</taxon>
        <taxon>OSLEUM clade</taxon>
        <taxon>Lecanoromycetidae</taxon>
        <taxon>Lecanorales</taxon>
        <taxon>Lecanorineae</taxon>
        <taxon>Ramalinaceae</taxon>
        <taxon>Ramalina</taxon>
    </lineage>
</organism>
<dbReference type="Pfam" id="PF13181">
    <property type="entry name" value="TPR_8"/>
    <property type="match status" value="1"/>
</dbReference>
<evidence type="ECO:0000256" key="2">
    <source>
        <dbReference type="SAM" id="MobiDB-lite"/>
    </source>
</evidence>
<feature type="repeat" description="TPR" evidence="1">
    <location>
        <begin position="73"/>
        <end position="106"/>
    </location>
</feature>
<keyword evidence="1" id="KW-0802">TPR repeat</keyword>
<proteinExistence type="predicted"/>
<protein>
    <recommendedName>
        <fullName evidence="5">Assembly chaperone of rpl4</fullName>
    </recommendedName>
</protein>
<feature type="region of interest" description="Disordered" evidence="2">
    <location>
        <begin position="332"/>
        <end position="354"/>
    </location>
</feature>
<feature type="region of interest" description="Disordered" evidence="2">
    <location>
        <begin position="249"/>
        <end position="273"/>
    </location>
</feature>
<feature type="compositionally biased region" description="Acidic residues" evidence="2">
    <location>
        <begin position="394"/>
        <end position="424"/>
    </location>
</feature>
<dbReference type="InterPro" id="IPR011990">
    <property type="entry name" value="TPR-like_helical_dom_sf"/>
</dbReference>
<dbReference type="Proteomes" id="UP001161017">
    <property type="component" value="Unassembled WGS sequence"/>
</dbReference>